<organism evidence="4 5">
    <name type="scientific">Paramecium octaurelia</name>
    <dbReference type="NCBI Taxonomy" id="43137"/>
    <lineage>
        <taxon>Eukaryota</taxon>
        <taxon>Sar</taxon>
        <taxon>Alveolata</taxon>
        <taxon>Ciliophora</taxon>
        <taxon>Intramacronucleata</taxon>
        <taxon>Oligohymenophorea</taxon>
        <taxon>Peniculida</taxon>
        <taxon>Parameciidae</taxon>
        <taxon>Paramecium</taxon>
    </lineage>
</organism>
<reference evidence="4" key="1">
    <citation type="submission" date="2021-01" db="EMBL/GenBank/DDBJ databases">
        <authorList>
            <consortium name="Genoscope - CEA"/>
            <person name="William W."/>
        </authorList>
    </citation>
    <scope>NUCLEOTIDE SEQUENCE</scope>
</reference>
<protein>
    <recommendedName>
        <fullName evidence="3">GYF domain-containing protein</fullName>
    </recommendedName>
</protein>
<dbReference type="Pfam" id="PF02213">
    <property type="entry name" value="GYF"/>
    <property type="match status" value="1"/>
</dbReference>
<keyword evidence="5" id="KW-1185">Reference proteome</keyword>
<feature type="domain" description="GYF" evidence="3">
    <location>
        <begin position="316"/>
        <end position="371"/>
    </location>
</feature>
<gene>
    <name evidence="4" type="ORF">POCTA_138.1.T0210221</name>
</gene>
<dbReference type="Proteomes" id="UP000683925">
    <property type="component" value="Unassembled WGS sequence"/>
</dbReference>
<dbReference type="OMA" id="DSQPYRK"/>
<feature type="compositionally biased region" description="Basic and acidic residues" evidence="2">
    <location>
        <begin position="15"/>
        <end position="25"/>
    </location>
</feature>
<dbReference type="InterPro" id="IPR003169">
    <property type="entry name" value="GYF"/>
</dbReference>
<dbReference type="OrthoDB" id="308687at2759"/>
<evidence type="ECO:0000259" key="3">
    <source>
        <dbReference type="PROSITE" id="PS50829"/>
    </source>
</evidence>
<evidence type="ECO:0000256" key="2">
    <source>
        <dbReference type="SAM" id="MobiDB-lite"/>
    </source>
</evidence>
<dbReference type="EMBL" id="CAJJDP010000021">
    <property type="protein sequence ID" value="CAD8148634.1"/>
    <property type="molecule type" value="Genomic_DNA"/>
</dbReference>
<feature type="coiled-coil region" evidence="1">
    <location>
        <begin position="174"/>
        <end position="212"/>
    </location>
</feature>
<evidence type="ECO:0000256" key="1">
    <source>
        <dbReference type="SAM" id="Coils"/>
    </source>
</evidence>
<name>A0A8S1TBA6_PAROT</name>
<feature type="region of interest" description="Disordered" evidence="2">
    <location>
        <begin position="15"/>
        <end position="45"/>
    </location>
</feature>
<comment type="caution">
    <text evidence="4">The sequence shown here is derived from an EMBL/GenBank/DDBJ whole genome shotgun (WGS) entry which is preliminary data.</text>
</comment>
<evidence type="ECO:0000313" key="4">
    <source>
        <dbReference type="EMBL" id="CAD8148634.1"/>
    </source>
</evidence>
<sequence length="488" mass="58126">MSKSYHYQVQYIAKDQQEQKKDSQPYRKSNNNNYDGFSRNKKYYNNRQHYQNDNKRVEYEQKQQICQPQNNVYDAKLLLSAYREYLQPPEDIVHLTKKIPQLFATKPFKPISQTSHCNHSDEEEPQWMQDSQFNAPFQLNDIENEIQQRREQYQKDHGTFEKKQEEKRQKIQEFQIQQEAINSIEIEKQKYREKREQELKQSQAAIETKQKLFELFSTNIEPQSTPVEINHNILTVEDIEKRQLTNQIQNNNNKPAEVVKEACISDDELNQLLGFNNNNENSKTVDQLPSVLFKNEQIKTSPFSIQAQLHNKDINESLWFYIDKSNKTQGGFPTKNMDIWYSQNYLKPSLMISWGSPGKWIYLEQYQNNLQLILQGTLDKLKAMEPSAVDQTKAYKPTQPNQPSQQWNNQQHYVQNNNNNRYQYNNYNNQYGQQRNRNNQNRAIFQIGQRDSQQVHYNQYYSSNGNQYEQSGEGFVLDIKSFPTPDEK</sequence>
<accession>A0A8S1TBA6</accession>
<evidence type="ECO:0000313" key="5">
    <source>
        <dbReference type="Proteomes" id="UP000683925"/>
    </source>
</evidence>
<proteinExistence type="predicted"/>
<feature type="compositionally biased region" description="Polar residues" evidence="2">
    <location>
        <begin position="26"/>
        <end position="35"/>
    </location>
</feature>
<dbReference type="PROSITE" id="PS50829">
    <property type="entry name" value="GYF"/>
    <property type="match status" value="1"/>
</dbReference>
<dbReference type="AlphaFoldDB" id="A0A8S1TBA6"/>
<keyword evidence="1" id="KW-0175">Coiled coil</keyword>